<dbReference type="eggNOG" id="COG2141">
    <property type="taxonomic scope" value="Bacteria"/>
</dbReference>
<feature type="domain" description="Luciferase-like" evidence="5">
    <location>
        <begin position="41"/>
        <end position="251"/>
    </location>
</feature>
<evidence type="ECO:0000256" key="3">
    <source>
        <dbReference type="ARBA" id="ARBA00023002"/>
    </source>
</evidence>
<keyword evidence="1" id="KW-0285">Flavoprotein</keyword>
<dbReference type="InterPro" id="IPR020020">
    <property type="entry name" value="Luciferase-type_oxidoreductase"/>
</dbReference>
<dbReference type="SUPFAM" id="SSF51679">
    <property type="entry name" value="Bacterial luciferase-like"/>
    <property type="match status" value="1"/>
</dbReference>
<dbReference type="Proteomes" id="UP000005459">
    <property type="component" value="Unassembled WGS sequence"/>
</dbReference>
<dbReference type="InterPro" id="IPR036661">
    <property type="entry name" value="Luciferase-like_sf"/>
</dbReference>
<evidence type="ECO:0000256" key="4">
    <source>
        <dbReference type="ARBA" id="ARBA00023033"/>
    </source>
</evidence>
<dbReference type="GO" id="GO:0016705">
    <property type="term" value="F:oxidoreductase activity, acting on paired donors, with incorporation or reduction of molecular oxygen"/>
    <property type="evidence" value="ECO:0007669"/>
    <property type="project" value="InterPro"/>
</dbReference>
<dbReference type="EMBL" id="AFWV01000002">
    <property type="protein sequence ID" value="EGV19966.1"/>
    <property type="molecule type" value="Genomic_DNA"/>
</dbReference>
<dbReference type="InterPro" id="IPR051260">
    <property type="entry name" value="Diverse_substr_monoxygenases"/>
</dbReference>
<dbReference type="Gene3D" id="3.20.20.30">
    <property type="entry name" value="Luciferase-like domain"/>
    <property type="match status" value="1"/>
</dbReference>
<dbReference type="AlphaFoldDB" id="F9U6U0"/>
<sequence length="323" mass="35162">MQEQVTTAGFEHINRGFDTTFQVNRLSLGLVVPLEAYPEGPVPSMERHLERARLAEALGFSALWLRDVPFNVPSFGDAGQPFDPFVYLGLLAGQTTRIALGVASVVLPLRHPVHVAKAAASADVLSGGRVLLGVASGDRPEEYPAFGVAFDARGKRFRDAFDSIERLWADAPAFENAFGSPHGGMDLLPKPTAGRLPLLITGGSQQDPDWISRHGHGWITYPRGIAAQASILDDWRSRVAAAGGPLKPAVQSLYIDLDKDPQAPPRPIHLGFRLGVNPLRAYLEALREIGINHVALNLRFNRADTEETMRRLAEDVLPDFTSA</sequence>
<dbReference type="PANTHER" id="PTHR30011:SF16">
    <property type="entry name" value="C2H2 FINGER DOMAIN TRANSCRIPTION FACTOR (EUROFUNG)-RELATED"/>
    <property type="match status" value="1"/>
</dbReference>
<accession>F9U6U0</accession>
<keyword evidence="7" id="KW-1185">Reference proteome</keyword>
<dbReference type="GO" id="GO:0004497">
    <property type="term" value="F:monooxygenase activity"/>
    <property type="evidence" value="ECO:0007669"/>
    <property type="project" value="UniProtKB-KW"/>
</dbReference>
<keyword evidence="4" id="KW-0503">Monooxygenase</keyword>
<keyword evidence="2" id="KW-0288">FMN</keyword>
<dbReference type="PATRIC" id="fig|768671.3.peg.696"/>
<evidence type="ECO:0000313" key="7">
    <source>
        <dbReference type="Proteomes" id="UP000005459"/>
    </source>
</evidence>
<evidence type="ECO:0000259" key="5">
    <source>
        <dbReference type="Pfam" id="PF00296"/>
    </source>
</evidence>
<dbReference type="Pfam" id="PF00296">
    <property type="entry name" value="Bac_luciferase"/>
    <property type="match status" value="1"/>
</dbReference>
<evidence type="ECO:0000256" key="2">
    <source>
        <dbReference type="ARBA" id="ARBA00022643"/>
    </source>
</evidence>
<proteinExistence type="predicted"/>
<gene>
    <name evidence="6" type="ORF">ThimaDRAFT_0642</name>
</gene>
<dbReference type="InterPro" id="IPR011251">
    <property type="entry name" value="Luciferase-like_dom"/>
</dbReference>
<dbReference type="PANTHER" id="PTHR30011">
    <property type="entry name" value="ALKANESULFONATE MONOOXYGENASE-RELATED"/>
    <property type="match status" value="1"/>
</dbReference>
<evidence type="ECO:0000256" key="1">
    <source>
        <dbReference type="ARBA" id="ARBA00022630"/>
    </source>
</evidence>
<keyword evidence="3" id="KW-0560">Oxidoreductase</keyword>
<dbReference type="RefSeq" id="WP_007191519.1">
    <property type="nucleotide sequence ID" value="NZ_AFWV01000002.1"/>
</dbReference>
<dbReference type="NCBIfam" id="TIGR03571">
    <property type="entry name" value="lucif_BA3436"/>
    <property type="match status" value="1"/>
</dbReference>
<protein>
    <submittedName>
        <fullName evidence="6">Luciferase-type oxidoreductase</fullName>
    </submittedName>
</protein>
<evidence type="ECO:0000313" key="6">
    <source>
        <dbReference type="EMBL" id="EGV19966.1"/>
    </source>
</evidence>
<organism evidence="6 7">
    <name type="scientific">Thiocapsa marina 5811</name>
    <dbReference type="NCBI Taxonomy" id="768671"/>
    <lineage>
        <taxon>Bacteria</taxon>
        <taxon>Pseudomonadati</taxon>
        <taxon>Pseudomonadota</taxon>
        <taxon>Gammaproteobacteria</taxon>
        <taxon>Chromatiales</taxon>
        <taxon>Chromatiaceae</taxon>
        <taxon>Thiocapsa</taxon>
    </lineage>
</organism>
<name>F9U6U0_9GAMM</name>
<dbReference type="STRING" id="768671.ThimaDRAFT_0642"/>
<dbReference type="OrthoDB" id="7239898at2"/>
<reference evidence="6 7" key="1">
    <citation type="submission" date="2011-06" db="EMBL/GenBank/DDBJ databases">
        <title>The draft genome of Thiocapsa marina 5811.</title>
        <authorList>
            <consortium name="US DOE Joint Genome Institute (JGI-PGF)"/>
            <person name="Lucas S."/>
            <person name="Han J."/>
            <person name="Cheng J.-F."/>
            <person name="Goodwin L."/>
            <person name="Pitluck S."/>
            <person name="Peters L."/>
            <person name="Land M.L."/>
            <person name="Hauser L."/>
            <person name="Vogl K."/>
            <person name="Liu Z."/>
            <person name="Imhoff J."/>
            <person name="Thiel V."/>
            <person name="Frigaard N.-U."/>
            <person name="Bryant D."/>
            <person name="Woyke T.J."/>
        </authorList>
    </citation>
    <scope>NUCLEOTIDE SEQUENCE [LARGE SCALE GENOMIC DNA]</scope>
    <source>
        <strain evidence="6 7">5811</strain>
    </source>
</reference>